<comment type="caution">
    <text evidence="3">The sequence shown here is derived from an EMBL/GenBank/DDBJ whole genome shotgun (WGS) entry which is preliminary data.</text>
</comment>
<dbReference type="SMART" id="SM00327">
    <property type="entry name" value="VWA"/>
    <property type="match status" value="1"/>
</dbReference>
<dbReference type="SUPFAM" id="SSF53300">
    <property type="entry name" value="vWA-like"/>
    <property type="match status" value="1"/>
</dbReference>
<dbReference type="Pfam" id="PF00092">
    <property type="entry name" value="VWA"/>
    <property type="match status" value="1"/>
</dbReference>
<organism evidence="3 4">
    <name type="scientific">Nocardia transvalensis</name>
    <dbReference type="NCBI Taxonomy" id="37333"/>
    <lineage>
        <taxon>Bacteria</taxon>
        <taxon>Bacillati</taxon>
        <taxon>Actinomycetota</taxon>
        <taxon>Actinomycetes</taxon>
        <taxon>Mycobacteriales</taxon>
        <taxon>Nocardiaceae</taxon>
        <taxon>Nocardia</taxon>
    </lineage>
</organism>
<dbReference type="InterPro" id="IPR002035">
    <property type="entry name" value="VWF_A"/>
</dbReference>
<dbReference type="RefSeq" id="WP_040748098.1">
    <property type="nucleotide sequence ID" value="NZ_JACHIT010000002.1"/>
</dbReference>
<dbReference type="Proteomes" id="UP000540412">
    <property type="component" value="Unassembled WGS sequence"/>
</dbReference>
<evidence type="ECO:0000256" key="1">
    <source>
        <dbReference type="SAM" id="Phobius"/>
    </source>
</evidence>
<reference evidence="3 4" key="1">
    <citation type="submission" date="2020-08" db="EMBL/GenBank/DDBJ databases">
        <title>Sequencing the genomes of 1000 actinobacteria strains.</title>
        <authorList>
            <person name="Klenk H.-P."/>
        </authorList>
    </citation>
    <scope>NUCLEOTIDE SEQUENCE [LARGE SCALE GENOMIC DNA]</scope>
    <source>
        <strain evidence="3 4">DSM 43582</strain>
    </source>
</reference>
<feature type="transmembrane region" description="Helical" evidence="1">
    <location>
        <begin position="12"/>
        <end position="37"/>
    </location>
</feature>
<proteinExistence type="predicted"/>
<protein>
    <recommendedName>
        <fullName evidence="2">VWFA domain-containing protein</fullName>
    </recommendedName>
</protein>
<dbReference type="Pfam" id="PF13531">
    <property type="entry name" value="SBP_bac_11"/>
    <property type="match status" value="1"/>
</dbReference>
<keyword evidence="1" id="KW-0812">Transmembrane</keyword>
<keyword evidence="1" id="KW-1133">Transmembrane helix</keyword>
<name>A0A7W9PJ93_9NOCA</name>
<keyword evidence="1" id="KW-0472">Membrane</keyword>
<dbReference type="Gene3D" id="3.40.50.410">
    <property type="entry name" value="von Willebrand factor, type A domain"/>
    <property type="match status" value="1"/>
</dbReference>
<evidence type="ECO:0000313" key="3">
    <source>
        <dbReference type="EMBL" id="MBB5917197.1"/>
    </source>
</evidence>
<evidence type="ECO:0000259" key="2">
    <source>
        <dbReference type="PROSITE" id="PS50234"/>
    </source>
</evidence>
<dbReference type="SUPFAM" id="SSF53850">
    <property type="entry name" value="Periplasmic binding protein-like II"/>
    <property type="match status" value="1"/>
</dbReference>
<dbReference type="InterPro" id="IPR036465">
    <property type="entry name" value="vWFA_dom_sf"/>
</dbReference>
<accession>A0A7W9PJ93</accession>
<dbReference type="AlphaFoldDB" id="A0A7W9PJ93"/>
<gene>
    <name evidence="3" type="ORF">BJY24_006109</name>
</gene>
<sequence length="558" mass="56856">MGTHRSASGSRGVSKGLVVSVVAALLVVAAVGGWFWLRGHSASSDRSAAGECVEGQSALAVTVDPDIATPVRAAADRYNATKPKVRDHCVSVTVNVQPSAAMVAAFTAGSWDAKMGPRPALWIPDSSRSVEQMRVPGLIEGAPASVATSPIVLAVPDQLRQAMEKAKTGWSDLPRLQQGSLGDIGLNGWGGLRMAMPAGDNTLAAALAVGSNVSGADPLSDEGVRSGQVISAISLLAADAPRSDDGTGAPASLVGAPGGADDAIHATAVTEQQLKSAGGAAAFRPDGAKTPVADFPAALLTAPWVDKTQNLVAGIFADYLRAPEQQKLFADNGFEAAAQTTSPVPPKSVLDQVKSVLANPVLGVQSTVLLDTSASMGATDGSLTRLGNTLGALMSTLDTMPPDFGLGVWTYAGDTGGGTPYEVVSRTGPLNQQHRTELMSALGNVTATTSRTDRTYPALEAAYRSAISGYATGRTNNVLLITGGPNDDSSITGDKLIADITAATDAAHPVRIDVIVVGGQGTPTLQTVAQKTGGTYTRLASTNDLTFGTAVNQALTTP</sequence>
<evidence type="ECO:0000313" key="4">
    <source>
        <dbReference type="Proteomes" id="UP000540412"/>
    </source>
</evidence>
<dbReference type="EMBL" id="JACHIT010000002">
    <property type="protein sequence ID" value="MBB5917197.1"/>
    <property type="molecule type" value="Genomic_DNA"/>
</dbReference>
<feature type="domain" description="VWFA" evidence="2">
    <location>
        <begin position="365"/>
        <end position="558"/>
    </location>
</feature>
<keyword evidence="4" id="KW-1185">Reference proteome</keyword>
<dbReference type="PROSITE" id="PS50234">
    <property type="entry name" value="VWFA"/>
    <property type="match status" value="1"/>
</dbReference>